<gene>
    <name evidence="2" type="ORF">PanWU01x14_260700</name>
</gene>
<feature type="region of interest" description="Disordered" evidence="1">
    <location>
        <begin position="44"/>
        <end position="72"/>
    </location>
</feature>
<evidence type="ECO:0000313" key="3">
    <source>
        <dbReference type="Proteomes" id="UP000237105"/>
    </source>
</evidence>
<dbReference type="AlphaFoldDB" id="A0A2P5B8W0"/>
<organism evidence="2 3">
    <name type="scientific">Parasponia andersonii</name>
    <name type="common">Sponia andersonii</name>
    <dbReference type="NCBI Taxonomy" id="3476"/>
    <lineage>
        <taxon>Eukaryota</taxon>
        <taxon>Viridiplantae</taxon>
        <taxon>Streptophyta</taxon>
        <taxon>Embryophyta</taxon>
        <taxon>Tracheophyta</taxon>
        <taxon>Spermatophyta</taxon>
        <taxon>Magnoliopsida</taxon>
        <taxon>eudicotyledons</taxon>
        <taxon>Gunneridae</taxon>
        <taxon>Pentapetalae</taxon>
        <taxon>rosids</taxon>
        <taxon>fabids</taxon>
        <taxon>Rosales</taxon>
        <taxon>Cannabaceae</taxon>
        <taxon>Parasponia</taxon>
    </lineage>
</organism>
<keyword evidence="3" id="KW-1185">Reference proteome</keyword>
<reference evidence="3" key="1">
    <citation type="submission" date="2016-06" db="EMBL/GenBank/DDBJ databases">
        <title>Parallel loss of symbiosis genes in relatives of nitrogen-fixing non-legume Parasponia.</title>
        <authorList>
            <person name="Van Velzen R."/>
            <person name="Holmer R."/>
            <person name="Bu F."/>
            <person name="Rutten L."/>
            <person name="Van Zeijl A."/>
            <person name="Liu W."/>
            <person name="Santuari L."/>
            <person name="Cao Q."/>
            <person name="Sharma T."/>
            <person name="Shen D."/>
            <person name="Roswanjaya Y."/>
            <person name="Wardhani T."/>
            <person name="Kalhor M.S."/>
            <person name="Jansen J."/>
            <person name="Van den Hoogen J."/>
            <person name="Gungor B."/>
            <person name="Hartog M."/>
            <person name="Hontelez J."/>
            <person name="Verver J."/>
            <person name="Yang W.-C."/>
            <person name="Schijlen E."/>
            <person name="Repin R."/>
            <person name="Schilthuizen M."/>
            <person name="Schranz E."/>
            <person name="Heidstra R."/>
            <person name="Miyata K."/>
            <person name="Fedorova E."/>
            <person name="Kohlen W."/>
            <person name="Bisseling T."/>
            <person name="Smit S."/>
            <person name="Geurts R."/>
        </authorList>
    </citation>
    <scope>NUCLEOTIDE SEQUENCE [LARGE SCALE GENOMIC DNA]</scope>
    <source>
        <strain evidence="3">cv. WU1-14</strain>
    </source>
</reference>
<name>A0A2P5B8W0_PARAD</name>
<sequence length="162" mass="18506">MASMQYCYKLAQETCQDKSLSSSYGPKSNSSGYYAGHSIANNQNPMYGQYPDHNLAKPQTHCSSQNQNYYPNPNMAKPQNHLYGQIYTSQKTDHTMAKPVNHSYGQTYSCNHTDYTVTKTRSNSMDTVRTTKWRLPATSTANASMQGNMQLMVWFAMERQRR</sequence>
<evidence type="ECO:0000313" key="2">
    <source>
        <dbReference type="EMBL" id="PON45240.1"/>
    </source>
</evidence>
<evidence type="ECO:0000256" key="1">
    <source>
        <dbReference type="SAM" id="MobiDB-lite"/>
    </source>
</evidence>
<protein>
    <submittedName>
        <fullName evidence="2">Uncharacterized protein</fullName>
    </submittedName>
</protein>
<dbReference type="OrthoDB" id="10513348at2759"/>
<accession>A0A2P5B8W0</accession>
<proteinExistence type="predicted"/>
<comment type="caution">
    <text evidence="2">The sequence shown here is derived from an EMBL/GenBank/DDBJ whole genome shotgun (WGS) entry which is preliminary data.</text>
</comment>
<dbReference type="Proteomes" id="UP000237105">
    <property type="component" value="Unassembled WGS sequence"/>
</dbReference>
<feature type="compositionally biased region" description="Polar residues" evidence="1">
    <location>
        <begin position="60"/>
        <end position="71"/>
    </location>
</feature>
<dbReference type="EMBL" id="JXTB01000335">
    <property type="protein sequence ID" value="PON45240.1"/>
    <property type="molecule type" value="Genomic_DNA"/>
</dbReference>